<evidence type="ECO:0000256" key="2">
    <source>
        <dbReference type="ARBA" id="ARBA00022475"/>
    </source>
</evidence>
<keyword evidence="5 7" id="KW-0472">Membrane</keyword>
<proteinExistence type="predicted"/>
<reference evidence="8" key="1">
    <citation type="submission" date="2020-07" db="EMBL/GenBank/DDBJ databases">
        <title>Huge and variable diversity of episymbiotic CPR bacteria and DPANN archaea in groundwater ecosystems.</title>
        <authorList>
            <person name="He C.Y."/>
            <person name="Keren R."/>
            <person name="Whittaker M."/>
            <person name="Farag I.F."/>
            <person name="Doudna J."/>
            <person name="Cate J.H.D."/>
            <person name="Banfield J.F."/>
        </authorList>
    </citation>
    <scope>NUCLEOTIDE SEQUENCE</scope>
    <source>
        <strain evidence="8">NC_groundwater_717_Ag_S-0.2um_59_8</strain>
    </source>
</reference>
<name>A0A932GRW3_UNCTE</name>
<evidence type="ECO:0000313" key="9">
    <source>
        <dbReference type="Proteomes" id="UP000741360"/>
    </source>
</evidence>
<keyword evidence="7" id="KW-1133">Transmembrane helix</keyword>
<dbReference type="GO" id="GO:0016746">
    <property type="term" value="F:acyltransferase activity"/>
    <property type="evidence" value="ECO:0007669"/>
    <property type="project" value="UniProtKB-KW"/>
</dbReference>
<gene>
    <name evidence="8" type="ORF">HYY65_12655</name>
</gene>
<evidence type="ECO:0000313" key="8">
    <source>
        <dbReference type="EMBL" id="MBI3015875.1"/>
    </source>
</evidence>
<dbReference type="Pfam" id="PF03279">
    <property type="entry name" value="Lip_A_acyltrans"/>
    <property type="match status" value="1"/>
</dbReference>
<sequence>MNTLDRLSYRVLKKTVWFFSRLPLRPALVLGAGLGLLAFRLMGRRRQIAVDNVHQALGAQVTPQEEKRIVRESYKNLGRTLMEFCRIPRLNSNNLTRLVEIEGLEKVVQALAKGRGVVLITAHFGNWELMPPATALRGYPLRVIVRPMDWAPLDMVVSEIRSMHGTKLISKWQGMSDILSTLRQGEAIGILMDQNTVAREGVFVDFLGRPASTTIGVALAAIRTGAPVLPAHIVRLGKGKHRMFIGDEIPVITTGDLHRDIETNTARFSQALESFIRAHPDHWLWLHQRWKTQPSDAARVAAAAPSPFRPAGE</sequence>
<keyword evidence="4" id="KW-0808">Transferase</keyword>
<keyword evidence="3" id="KW-0997">Cell inner membrane</keyword>
<dbReference type="EMBL" id="JACPSX010000243">
    <property type="protein sequence ID" value="MBI3015875.1"/>
    <property type="molecule type" value="Genomic_DNA"/>
</dbReference>
<comment type="subcellular location">
    <subcellularLocation>
        <location evidence="1">Cell inner membrane</location>
    </subcellularLocation>
</comment>
<evidence type="ECO:0000256" key="3">
    <source>
        <dbReference type="ARBA" id="ARBA00022519"/>
    </source>
</evidence>
<dbReference type="CDD" id="cd07984">
    <property type="entry name" value="LPLAT_LABLAT-like"/>
    <property type="match status" value="1"/>
</dbReference>
<keyword evidence="6 8" id="KW-0012">Acyltransferase</keyword>
<dbReference type="AlphaFoldDB" id="A0A932GRW3"/>
<evidence type="ECO:0000256" key="7">
    <source>
        <dbReference type="SAM" id="Phobius"/>
    </source>
</evidence>
<comment type="caution">
    <text evidence="8">The sequence shown here is derived from an EMBL/GenBank/DDBJ whole genome shotgun (WGS) entry which is preliminary data.</text>
</comment>
<organism evidence="8 9">
    <name type="scientific">Tectimicrobiota bacterium</name>
    <dbReference type="NCBI Taxonomy" id="2528274"/>
    <lineage>
        <taxon>Bacteria</taxon>
        <taxon>Pseudomonadati</taxon>
        <taxon>Nitrospinota/Tectimicrobiota group</taxon>
        <taxon>Candidatus Tectimicrobiota</taxon>
    </lineage>
</organism>
<evidence type="ECO:0000256" key="1">
    <source>
        <dbReference type="ARBA" id="ARBA00004533"/>
    </source>
</evidence>
<dbReference type="PIRSF" id="PIRSF026649">
    <property type="entry name" value="MsbB"/>
    <property type="match status" value="1"/>
</dbReference>
<evidence type="ECO:0000256" key="4">
    <source>
        <dbReference type="ARBA" id="ARBA00022679"/>
    </source>
</evidence>
<dbReference type="Proteomes" id="UP000741360">
    <property type="component" value="Unassembled WGS sequence"/>
</dbReference>
<dbReference type="GO" id="GO:0005886">
    <property type="term" value="C:plasma membrane"/>
    <property type="evidence" value="ECO:0007669"/>
    <property type="project" value="UniProtKB-SubCell"/>
</dbReference>
<keyword evidence="7" id="KW-0812">Transmembrane</keyword>
<evidence type="ECO:0000256" key="5">
    <source>
        <dbReference type="ARBA" id="ARBA00023136"/>
    </source>
</evidence>
<evidence type="ECO:0000256" key="6">
    <source>
        <dbReference type="ARBA" id="ARBA00023315"/>
    </source>
</evidence>
<dbReference type="InterPro" id="IPR004960">
    <property type="entry name" value="LipA_acyltrans"/>
</dbReference>
<protein>
    <submittedName>
        <fullName evidence="8">Lysophospholipid acyltransferase family protein</fullName>
    </submittedName>
</protein>
<dbReference type="GO" id="GO:0009247">
    <property type="term" value="P:glycolipid biosynthetic process"/>
    <property type="evidence" value="ECO:0007669"/>
    <property type="project" value="UniProtKB-ARBA"/>
</dbReference>
<accession>A0A932GRW3</accession>
<dbReference type="PANTHER" id="PTHR30606">
    <property type="entry name" value="LIPID A BIOSYNTHESIS LAUROYL ACYLTRANSFERASE"/>
    <property type="match status" value="1"/>
</dbReference>
<dbReference type="PANTHER" id="PTHR30606:SF10">
    <property type="entry name" value="PHOSPHATIDYLINOSITOL MANNOSIDE ACYLTRANSFERASE"/>
    <property type="match status" value="1"/>
</dbReference>
<feature type="transmembrane region" description="Helical" evidence="7">
    <location>
        <begin position="22"/>
        <end position="39"/>
    </location>
</feature>
<keyword evidence="2" id="KW-1003">Cell membrane</keyword>